<organism evidence="1">
    <name type="scientific">marine sediment metagenome</name>
    <dbReference type="NCBI Taxonomy" id="412755"/>
    <lineage>
        <taxon>unclassified sequences</taxon>
        <taxon>metagenomes</taxon>
        <taxon>ecological metagenomes</taxon>
    </lineage>
</organism>
<protein>
    <submittedName>
        <fullName evidence="1">Uncharacterized protein</fullName>
    </submittedName>
</protein>
<name>A0A0F8YSS3_9ZZZZ</name>
<accession>A0A0F8YSS3</accession>
<proteinExistence type="predicted"/>
<feature type="non-terminal residue" evidence="1">
    <location>
        <position position="1"/>
    </location>
</feature>
<reference evidence="1" key="1">
    <citation type="journal article" date="2015" name="Nature">
        <title>Complex archaea that bridge the gap between prokaryotes and eukaryotes.</title>
        <authorList>
            <person name="Spang A."/>
            <person name="Saw J.H."/>
            <person name="Jorgensen S.L."/>
            <person name="Zaremba-Niedzwiedzka K."/>
            <person name="Martijn J."/>
            <person name="Lind A.E."/>
            <person name="van Eijk R."/>
            <person name="Schleper C."/>
            <person name="Guy L."/>
            <person name="Ettema T.J."/>
        </authorList>
    </citation>
    <scope>NUCLEOTIDE SEQUENCE</scope>
</reference>
<comment type="caution">
    <text evidence="1">The sequence shown here is derived from an EMBL/GenBank/DDBJ whole genome shotgun (WGS) entry which is preliminary data.</text>
</comment>
<gene>
    <name evidence="1" type="ORF">LCGC14_2783040</name>
</gene>
<dbReference type="EMBL" id="LAZR01051762">
    <property type="protein sequence ID" value="KKK84467.1"/>
    <property type="molecule type" value="Genomic_DNA"/>
</dbReference>
<evidence type="ECO:0000313" key="1">
    <source>
        <dbReference type="EMBL" id="KKK84467.1"/>
    </source>
</evidence>
<sequence length="167" mass="18696">MWVYAEGTLTNAGLGLYTHIDGTAVALLGSNITTSGFVERAWPGIDVGGVDLAYRVVVRVTFVTNGSYTTTDDPRIRQIGIEARTADIWRYTIPLTRDRKDKRYLLRHLKNGQRIAIRDPDENATYNGYILAVREKAEGDPNSSDFRYGIEVDVERWDEQGSAPVSI</sequence>
<dbReference type="AlphaFoldDB" id="A0A0F8YSS3"/>